<dbReference type="PRINTS" id="PR00010">
    <property type="entry name" value="EGFBLOOD"/>
</dbReference>
<dbReference type="InterPro" id="IPR000742">
    <property type="entry name" value="EGF"/>
</dbReference>
<evidence type="ECO:0000256" key="11">
    <source>
        <dbReference type="ARBA" id="ARBA00022782"/>
    </source>
</evidence>
<dbReference type="Pfam" id="PF07657">
    <property type="entry name" value="MNNL"/>
    <property type="match status" value="1"/>
</dbReference>
<keyword evidence="5" id="KW-0963">Cytoplasm</keyword>
<dbReference type="InterPro" id="IPR011651">
    <property type="entry name" value="Notch_ligand_N"/>
</dbReference>
<dbReference type="EMBL" id="JBHFQA010000007">
    <property type="protein sequence ID" value="KAL2096437.1"/>
    <property type="molecule type" value="Genomic_DNA"/>
</dbReference>
<dbReference type="FunFam" id="2.60.40.3510:FF:000004">
    <property type="entry name" value="Delta-like protein"/>
    <property type="match status" value="1"/>
</dbReference>
<dbReference type="FunFam" id="2.10.25.10:FF:000012">
    <property type="entry name" value="Delta-like protein"/>
    <property type="match status" value="2"/>
</dbReference>
<dbReference type="Gene3D" id="2.60.40.3510">
    <property type="match status" value="1"/>
</dbReference>
<dbReference type="Gene3D" id="2.10.25.140">
    <property type="match status" value="1"/>
</dbReference>
<dbReference type="GO" id="GO:0005576">
    <property type="term" value="C:extracellular region"/>
    <property type="evidence" value="ECO:0007669"/>
    <property type="project" value="UniProtKB-SubCell"/>
</dbReference>
<evidence type="ECO:0000259" key="24">
    <source>
        <dbReference type="PROSITE" id="PS51051"/>
    </source>
</evidence>
<keyword evidence="12" id="KW-0106">Calcium</keyword>
<accession>A0ABD1KBE5</accession>
<dbReference type="InterPro" id="IPR018097">
    <property type="entry name" value="EGF_Ca-bd_CS"/>
</dbReference>
<dbReference type="InterPro" id="IPR001774">
    <property type="entry name" value="DSL"/>
</dbReference>
<dbReference type="Pfam" id="PF00008">
    <property type="entry name" value="EGF"/>
    <property type="match status" value="5"/>
</dbReference>
<dbReference type="GO" id="GO:0005886">
    <property type="term" value="C:plasma membrane"/>
    <property type="evidence" value="ECO:0007669"/>
    <property type="project" value="UniProtKB-ARBA"/>
</dbReference>
<evidence type="ECO:0000256" key="9">
    <source>
        <dbReference type="ARBA" id="ARBA00022729"/>
    </source>
</evidence>
<dbReference type="Pfam" id="PF12661">
    <property type="entry name" value="hEGF"/>
    <property type="match status" value="1"/>
</dbReference>
<keyword evidence="6" id="KW-0964">Secreted</keyword>
<keyword evidence="7 18" id="KW-0245">EGF-like domain</keyword>
<dbReference type="Proteomes" id="UP001591681">
    <property type="component" value="Unassembled WGS sequence"/>
</dbReference>
<feature type="disulfide bond" evidence="18">
    <location>
        <begin position="487"/>
        <end position="496"/>
    </location>
</feature>
<keyword evidence="9 20" id="KW-0732">Signal</keyword>
<dbReference type="FunFam" id="2.10.25.10:FF:000004">
    <property type="entry name" value="Neurogenic locus notch 1"/>
    <property type="match status" value="1"/>
</dbReference>
<keyword evidence="17" id="KW-0325">Glycoprotein</keyword>
<dbReference type="FunFam" id="2.10.25.10:FF:000018">
    <property type="entry name" value="Delta-like 1"/>
    <property type="match status" value="1"/>
</dbReference>
<gene>
    <name evidence="25" type="ORF">ACEWY4_008585</name>
</gene>
<dbReference type="PANTHER" id="PTHR24049:SF30">
    <property type="match status" value="1"/>
</dbReference>
<evidence type="ECO:0000256" key="6">
    <source>
        <dbReference type="ARBA" id="ARBA00022525"/>
    </source>
</evidence>
<dbReference type="FunFam" id="2.10.25.10:FF:000057">
    <property type="entry name" value="protocadherin Fat 1 isoform X2"/>
    <property type="match status" value="1"/>
</dbReference>
<dbReference type="SMART" id="SM00179">
    <property type="entry name" value="EGF_CA"/>
    <property type="match status" value="6"/>
</dbReference>
<evidence type="ECO:0000256" key="14">
    <source>
        <dbReference type="ARBA" id="ARBA00022989"/>
    </source>
</evidence>
<dbReference type="FunFam" id="2.10.25.10:FF:000064">
    <property type="entry name" value="Delta-like protein"/>
    <property type="match status" value="1"/>
</dbReference>
<reference evidence="25 26" key="1">
    <citation type="submission" date="2024-09" db="EMBL/GenBank/DDBJ databases">
        <title>A chromosome-level genome assembly of Gray's grenadier anchovy, Coilia grayii.</title>
        <authorList>
            <person name="Fu Z."/>
        </authorList>
    </citation>
    <scope>NUCLEOTIDE SEQUENCE [LARGE SCALE GENOMIC DNA]</scope>
    <source>
        <strain evidence="25">G4</strain>
        <tissue evidence="25">Muscle</tissue>
    </source>
</reference>
<dbReference type="FunFam" id="2.10.25.10:FF:000425">
    <property type="entry name" value="Eyes shut homolog"/>
    <property type="match status" value="1"/>
</dbReference>
<feature type="disulfide bond" evidence="18">
    <location>
        <begin position="411"/>
        <end position="420"/>
    </location>
</feature>
<feature type="chain" id="PRO_5044819491" description="Delta-like protein" evidence="22">
    <location>
        <begin position="22"/>
        <end position="672"/>
    </location>
</feature>
<dbReference type="FunFam" id="2.10.25.140:FF:000001">
    <property type="entry name" value="Delta-like protein"/>
    <property type="match status" value="1"/>
</dbReference>
<feature type="disulfide bond" evidence="19">
    <location>
        <begin position="193"/>
        <end position="202"/>
    </location>
</feature>
<proteinExistence type="predicted"/>
<evidence type="ECO:0000256" key="5">
    <source>
        <dbReference type="ARBA" id="ARBA00022490"/>
    </source>
</evidence>
<organism evidence="25 26">
    <name type="scientific">Coilia grayii</name>
    <name type="common">Gray's grenadier anchovy</name>
    <dbReference type="NCBI Taxonomy" id="363190"/>
    <lineage>
        <taxon>Eukaryota</taxon>
        <taxon>Metazoa</taxon>
        <taxon>Chordata</taxon>
        <taxon>Craniata</taxon>
        <taxon>Vertebrata</taxon>
        <taxon>Euteleostomi</taxon>
        <taxon>Actinopterygii</taxon>
        <taxon>Neopterygii</taxon>
        <taxon>Teleostei</taxon>
        <taxon>Clupei</taxon>
        <taxon>Clupeiformes</taxon>
        <taxon>Clupeoidei</taxon>
        <taxon>Engraulidae</taxon>
        <taxon>Coilinae</taxon>
        <taxon>Coilia</taxon>
    </lineage>
</organism>
<comment type="function">
    <text evidence="20">Putative Notch ligand involved in the mediation of Notch signaling.</text>
</comment>
<evidence type="ECO:0000256" key="16">
    <source>
        <dbReference type="ARBA" id="ARBA00023157"/>
    </source>
</evidence>
<feature type="disulfide bond" evidence="18">
    <location>
        <begin position="297"/>
        <end position="306"/>
    </location>
</feature>
<evidence type="ECO:0000313" key="26">
    <source>
        <dbReference type="Proteomes" id="UP001591681"/>
    </source>
</evidence>
<evidence type="ECO:0000256" key="20">
    <source>
        <dbReference type="RuleBase" id="RU280815"/>
    </source>
</evidence>
<evidence type="ECO:0000256" key="19">
    <source>
        <dbReference type="PROSITE-ProRule" id="PRU00377"/>
    </source>
</evidence>
<keyword evidence="13" id="KW-0832">Ubl conjugation</keyword>
<keyword evidence="15 20" id="KW-0472">Membrane</keyword>
<protein>
    <recommendedName>
        <fullName evidence="20">Delta-like protein</fullName>
    </recommendedName>
</protein>
<evidence type="ECO:0000256" key="2">
    <source>
        <dbReference type="ARBA" id="ARBA00004496"/>
    </source>
</evidence>
<dbReference type="PROSITE" id="PS00010">
    <property type="entry name" value="ASX_HYDROXYL"/>
    <property type="match status" value="2"/>
</dbReference>
<dbReference type="SUPFAM" id="SSF57184">
    <property type="entry name" value="Growth factor receptor domain"/>
    <property type="match status" value="1"/>
</dbReference>
<feature type="domain" description="EGF-like" evidence="23">
    <location>
        <begin position="423"/>
        <end position="459"/>
    </location>
</feature>
<comment type="caution">
    <text evidence="25">The sequence shown here is derived from an EMBL/GenBank/DDBJ whole genome shotgun (WGS) entry which is preliminary data.</text>
</comment>
<evidence type="ECO:0000256" key="4">
    <source>
        <dbReference type="ARBA" id="ARBA00022473"/>
    </source>
</evidence>
<dbReference type="AlphaFoldDB" id="A0ABD1KBE5"/>
<dbReference type="Gene3D" id="2.10.25.10">
    <property type="entry name" value="Laminin"/>
    <property type="match status" value="7"/>
</dbReference>
<keyword evidence="8 20" id="KW-0812">Transmembrane</keyword>
<feature type="disulfide bond" evidence="18">
    <location>
        <begin position="226"/>
        <end position="235"/>
    </location>
</feature>
<keyword evidence="10 20" id="KW-0677">Repeat</keyword>
<dbReference type="GO" id="GO:0048513">
    <property type="term" value="P:animal organ development"/>
    <property type="evidence" value="ECO:0007669"/>
    <property type="project" value="UniProtKB-ARBA"/>
</dbReference>
<dbReference type="SUPFAM" id="SSF57196">
    <property type="entry name" value="EGF/Laminin"/>
    <property type="match status" value="3"/>
</dbReference>
<feature type="domain" description="EGF-like" evidence="23">
    <location>
        <begin position="309"/>
        <end position="345"/>
    </location>
</feature>
<evidence type="ECO:0000256" key="8">
    <source>
        <dbReference type="ARBA" id="ARBA00022692"/>
    </source>
</evidence>
<evidence type="ECO:0000256" key="15">
    <source>
        <dbReference type="ARBA" id="ARBA00023136"/>
    </source>
</evidence>
<evidence type="ECO:0000259" key="23">
    <source>
        <dbReference type="PROSITE" id="PS50026"/>
    </source>
</evidence>
<dbReference type="GO" id="GO:0030154">
    <property type="term" value="P:cell differentiation"/>
    <property type="evidence" value="ECO:0007669"/>
    <property type="project" value="UniProtKB-KW"/>
</dbReference>
<comment type="caution">
    <text evidence="18">Lacks conserved residue(s) required for the propagation of feature annotation.</text>
</comment>
<feature type="disulfide bond" evidence="18">
    <location>
        <begin position="373"/>
        <end position="382"/>
    </location>
</feature>
<evidence type="ECO:0000256" key="13">
    <source>
        <dbReference type="ARBA" id="ARBA00022843"/>
    </source>
</evidence>
<evidence type="ECO:0000256" key="7">
    <source>
        <dbReference type="ARBA" id="ARBA00022536"/>
    </source>
</evidence>
<dbReference type="PROSITE" id="PS51051">
    <property type="entry name" value="DSL"/>
    <property type="match status" value="1"/>
</dbReference>
<dbReference type="InterPro" id="IPR001881">
    <property type="entry name" value="EGF-like_Ca-bd_dom"/>
</dbReference>
<feature type="transmembrane region" description="Helical" evidence="21">
    <location>
        <begin position="515"/>
        <end position="538"/>
    </location>
</feature>
<evidence type="ECO:0000256" key="1">
    <source>
        <dbReference type="ARBA" id="ARBA00004479"/>
    </source>
</evidence>
<feature type="disulfide bond" evidence="18">
    <location>
        <begin position="335"/>
        <end position="344"/>
    </location>
</feature>
<sequence length="672" mass="73238">MALTFLLPCFLTVLLAPMAESSGLFELKVHSFSSTGSVCKPSRECRIFFRVCLKHSQDVISPEPPCTYGTGETDLLSADDESISKSLPLKVPFHFKWPGTFSLIVEAWSAELPADQYLETRNTLITRLAARRRLLIGEEWSQYVHFGQESEMRLSYHVVCDENYHGENCSTFCRPRDDTFGHFKCDAAGVRVCLPGWKGEYCTKPICSSGCSESHGFCDQPGECKCRLGWEGPSCDQCSRHPSCKHGTCSQPWQCNCKEGWGGLFCDQDLNFCTNHKPCKNGATCTNTGQGSYTCTCQKGFTGDRCEKKINVCDSNPCKNGGSCKDMVDGYSCSCPQGFSGKNCEDSSMRCADAPCFNGGTCTEKDNGYSCACPAGYTGSNCEKKVDHCSNAPCANGGQCVDLGHSRKCQCRPGFRGANCEINIDECARNPCRHAGTCVDGINDYTCTCPLGYTGKNCHIRADVCSQNPCQNGGTCFTHFSGPVCQCPADFMGSRCEFARPTAATAVAEEAVPGALALSFTLGLITLTIVVCAVIMVLHQMRGNHKAKALASSVRNDLDAANNRNSLNTVSSSAGCWEKEAFLITCNQEKASNKNILLSPHVLEAAEDRVHYKNMLADGNLTKDKEFTKNNLDINKSETSIFVPPVNLAKEGLYQPIYIISQTEQCVLATEV</sequence>
<feature type="domain" description="EGF-like" evidence="23">
    <location>
        <begin position="269"/>
        <end position="307"/>
    </location>
</feature>
<dbReference type="SMART" id="SM00051">
    <property type="entry name" value="DSL"/>
    <property type="match status" value="1"/>
</dbReference>
<evidence type="ECO:0000256" key="22">
    <source>
        <dbReference type="SAM" id="SignalP"/>
    </source>
</evidence>
<keyword evidence="4 20" id="KW-0217">Developmental protein</keyword>
<dbReference type="PROSITE" id="PS01186">
    <property type="entry name" value="EGF_2"/>
    <property type="match status" value="6"/>
</dbReference>
<feature type="domain" description="EGF-like" evidence="23">
    <location>
        <begin position="347"/>
        <end position="383"/>
    </location>
</feature>
<feature type="domain" description="DSL" evidence="24">
    <location>
        <begin position="158"/>
        <end position="202"/>
    </location>
</feature>
<dbReference type="InterPro" id="IPR013032">
    <property type="entry name" value="EGF-like_CS"/>
</dbReference>
<evidence type="ECO:0000313" key="25">
    <source>
        <dbReference type="EMBL" id="KAL2096437.1"/>
    </source>
</evidence>
<evidence type="ECO:0000256" key="10">
    <source>
        <dbReference type="ARBA" id="ARBA00022737"/>
    </source>
</evidence>
<feature type="domain" description="EGF-like" evidence="23">
    <location>
        <begin position="461"/>
        <end position="497"/>
    </location>
</feature>
<evidence type="ECO:0000256" key="3">
    <source>
        <dbReference type="ARBA" id="ARBA00004613"/>
    </source>
</evidence>
<dbReference type="PROSITE" id="PS01187">
    <property type="entry name" value="EGF_CA"/>
    <property type="match status" value="1"/>
</dbReference>
<feature type="signal peptide" evidence="22">
    <location>
        <begin position="1"/>
        <end position="21"/>
    </location>
</feature>
<dbReference type="InterPro" id="IPR009030">
    <property type="entry name" value="Growth_fac_rcpt_cys_sf"/>
</dbReference>
<dbReference type="PANTHER" id="PTHR24049">
    <property type="entry name" value="CRUMBS FAMILY MEMBER"/>
    <property type="match status" value="1"/>
</dbReference>
<dbReference type="Pfam" id="PF21700">
    <property type="entry name" value="EGF_DL_JAG"/>
    <property type="match status" value="1"/>
</dbReference>
<evidence type="ECO:0000256" key="12">
    <source>
        <dbReference type="ARBA" id="ARBA00022837"/>
    </source>
</evidence>
<dbReference type="Pfam" id="PF01414">
    <property type="entry name" value="DSL"/>
    <property type="match status" value="1"/>
</dbReference>
<evidence type="ECO:0000256" key="18">
    <source>
        <dbReference type="PROSITE-ProRule" id="PRU00076"/>
    </source>
</evidence>
<dbReference type="CDD" id="cd00054">
    <property type="entry name" value="EGF_CA"/>
    <property type="match status" value="6"/>
</dbReference>
<dbReference type="InterPro" id="IPR000152">
    <property type="entry name" value="EGF-type_Asp/Asn_hydroxyl_site"/>
</dbReference>
<dbReference type="GO" id="GO:0005737">
    <property type="term" value="C:cytoplasm"/>
    <property type="evidence" value="ECO:0007669"/>
    <property type="project" value="UniProtKB-SubCell"/>
</dbReference>
<dbReference type="GO" id="GO:0007417">
    <property type="term" value="P:central nervous system development"/>
    <property type="evidence" value="ECO:0007669"/>
    <property type="project" value="UniProtKB-ARBA"/>
</dbReference>
<dbReference type="PROSITE" id="PS50026">
    <property type="entry name" value="EGF_3"/>
    <property type="match status" value="7"/>
</dbReference>
<keyword evidence="26" id="KW-1185">Reference proteome</keyword>
<feature type="domain" description="EGF-like" evidence="23">
    <location>
        <begin position="385"/>
        <end position="421"/>
    </location>
</feature>
<dbReference type="PROSITE" id="PS00022">
    <property type="entry name" value="EGF_1"/>
    <property type="match status" value="8"/>
</dbReference>
<name>A0ABD1KBE5_9TELE</name>
<keyword evidence="11" id="KW-0221">Differentiation</keyword>
<feature type="disulfide bond" evidence="18">
    <location>
        <begin position="449"/>
        <end position="458"/>
    </location>
</feature>
<feature type="disulfide bond" evidence="19">
    <location>
        <begin position="160"/>
        <end position="169"/>
    </location>
</feature>
<comment type="subcellular location">
    <subcellularLocation>
        <location evidence="2">Cytoplasm</location>
    </subcellularLocation>
    <subcellularLocation>
        <location evidence="1 20">Membrane</location>
        <topology evidence="1 20">Single-pass type I membrane protein</topology>
    </subcellularLocation>
    <subcellularLocation>
        <location evidence="3">Secreted</location>
    </subcellularLocation>
</comment>
<keyword evidence="16 18" id="KW-1015">Disulfide bond</keyword>
<dbReference type="SMART" id="SM00181">
    <property type="entry name" value="EGF"/>
    <property type="match status" value="8"/>
</dbReference>
<evidence type="ECO:0000256" key="21">
    <source>
        <dbReference type="SAM" id="Phobius"/>
    </source>
</evidence>
<feature type="domain" description="EGF-like" evidence="23">
    <location>
        <begin position="203"/>
        <end position="236"/>
    </location>
</feature>
<evidence type="ECO:0000256" key="17">
    <source>
        <dbReference type="ARBA" id="ARBA00023180"/>
    </source>
</evidence>
<dbReference type="InterPro" id="IPR051022">
    <property type="entry name" value="Notch_Cell-Fate_Det"/>
</dbReference>
<keyword evidence="14 20" id="KW-1133">Transmembrane helix</keyword>
<feature type="disulfide bond" evidence="19">
    <location>
        <begin position="173"/>
        <end position="185"/>
    </location>
</feature>